<dbReference type="InterPro" id="IPR037092">
    <property type="entry name" value="FlavoCytC_S_DH_flav-bd_sf"/>
</dbReference>
<dbReference type="Pfam" id="PF09242">
    <property type="entry name" value="FCSD-flav_bind"/>
    <property type="match status" value="1"/>
</dbReference>
<protein>
    <submittedName>
        <fullName evidence="6">NAD(P)/FAD-dependent oxidoreductase</fullName>
    </submittedName>
</protein>
<dbReference type="Gene3D" id="3.50.50.60">
    <property type="entry name" value="FAD/NAD(P)-binding domain"/>
    <property type="match status" value="2"/>
</dbReference>
<evidence type="ECO:0000259" key="5">
    <source>
        <dbReference type="Pfam" id="PF21706"/>
    </source>
</evidence>
<comment type="caution">
    <text evidence="6">The sequence shown here is derived from an EMBL/GenBank/DDBJ whole genome shotgun (WGS) entry which is preliminary data.</text>
</comment>
<dbReference type="Proteomes" id="UP001652542">
    <property type="component" value="Unassembled WGS sequence"/>
</dbReference>
<reference evidence="6 7" key="1">
    <citation type="submission" date="2022-10" db="EMBL/GenBank/DDBJ databases">
        <title>Defluviimonas sp. nov., isolated from ocean surface water.</title>
        <authorList>
            <person name="He W."/>
            <person name="Wang L."/>
            <person name="Zhang D.-F."/>
        </authorList>
    </citation>
    <scope>NUCLEOTIDE SEQUENCE [LARGE SCALE GENOMIC DNA]</scope>
    <source>
        <strain evidence="6 7">WL0002</strain>
    </source>
</reference>
<gene>
    <name evidence="6" type="ORF">OEW28_08915</name>
</gene>
<feature type="domain" description="Sulfide dehydrogenase [flavocytochrome c] flavoprotein chain central" evidence="5">
    <location>
        <begin position="162"/>
        <end position="277"/>
    </location>
</feature>
<sequence>MRLSRRTLIAGSAGAAGLLSAPAVFGQGRPRVVVVGGGAAGATVARHLALESAGAINVTLVEANPSYTTCFFSNLYLGGIRTIESLRFGYAGLVSAGVEVIHDLATGVDRDNRTVTLSSGAVLPYDRLVLAPGIDFVDGSVPGWSIDDAEIMPHAYKAGSQTVLLRRMIEAMPQGGLFVMIAPPNPYRCPPAPYERACMVANLLTQVNPTAKIMILDPKDKYSKQTLFENAWLQHYDGMIDWVNPEFGGADVEVRPATMEVLIEGEAQAVDVCNVIPAQRAGAIARIAGVTDDTGWAPIQPDSMRSAVDPAVWVLGDASSAAEMPKSAVAANSQAAVVVQSLLGDLAGADVPPAIYVNTCWSALAPEDSVKLGGAYEPADDHIASTGSFISRPDEDAEERRLTYEESFDWYDTITADIFG</sequence>
<dbReference type="SUPFAM" id="SSF51905">
    <property type="entry name" value="FAD/NAD(P)-binding domain"/>
    <property type="match status" value="2"/>
</dbReference>
<evidence type="ECO:0000259" key="3">
    <source>
        <dbReference type="Pfam" id="PF07992"/>
    </source>
</evidence>
<dbReference type="Gene3D" id="3.90.760.10">
    <property type="entry name" value="Flavocytochrome c sulphide dehydrogenase, flavin-binding domain"/>
    <property type="match status" value="1"/>
</dbReference>
<dbReference type="EMBL" id="JAOWKY010000002">
    <property type="protein sequence ID" value="MCV2868746.1"/>
    <property type="molecule type" value="Genomic_DNA"/>
</dbReference>
<evidence type="ECO:0000259" key="4">
    <source>
        <dbReference type="Pfam" id="PF09242"/>
    </source>
</evidence>
<evidence type="ECO:0000256" key="1">
    <source>
        <dbReference type="ARBA" id="ARBA00022630"/>
    </source>
</evidence>
<dbReference type="Pfam" id="PF21706">
    <property type="entry name" value="FCSD_central"/>
    <property type="match status" value="1"/>
</dbReference>
<feature type="domain" description="FAD/NAD(P)-binding" evidence="3">
    <location>
        <begin position="31"/>
        <end position="143"/>
    </location>
</feature>
<organism evidence="6 7">
    <name type="scientific">Albidovulum marisflavi</name>
    <dbReference type="NCBI Taxonomy" id="2984159"/>
    <lineage>
        <taxon>Bacteria</taxon>
        <taxon>Pseudomonadati</taxon>
        <taxon>Pseudomonadota</taxon>
        <taxon>Alphaproteobacteria</taxon>
        <taxon>Rhodobacterales</taxon>
        <taxon>Paracoccaceae</taxon>
        <taxon>Albidovulum</taxon>
    </lineage>
</organism>
<proteinExistence type="predicted"/>
<dbReference type="InterPro" id="IPR052541">
    <property type="entry name" value="SQRD"/>
</dbReference>
<feature type="domain" description="Flavocytochrome c sulphide dehydrogenase flavin-binding" evidence="4">
    <location>
        <begin position="352"/>
        <end position="419"/>
    </location>
</feature>
<dbReference type="PROSITE" id="PS51318">
    <property type="entry name" value="TAT"/>
    <property type="match status" value="1"/>
</dbReference>
<dbReference type="InterPro" id="IPR016156">
    <property type="entry name" value="FAD/NAD-linked_Rdtase_dimer_sf"/>
</dbReference>
<dbReference type="InterPro" id="IPR023753">
    <property type="entry name" value="FAD/NAD-binding_dom"/>
</dbReference>
<dbReference type="InterPro" id="IPR006311">
    <property type="entry name" value="TAT_signal"/>
</dbReference>
<dbReference type="InterPro" id="IPR049386">
    <property type="entry name" value="FCSD_central"/>
</dbReference>
<dbReference type="RefSeq" id="WP_263734414.1">
    <property type="nucleotide sequence ID" value="NZ_JAOWKY010000002.1"/>
</dbReference>
<evidence type="ECO:0000256" key="2">
    <source>
        <dbReference type="ARBA" id="ARBA00022827"/>
    </source>
</evidence>
<keyword evidence="2" id="KW-0274">FAD</keyword>
<dbReference type="PANTHER" id="PTHR43755">
    <property type="match status" value="1"/>
</dbReference>
<name>A0ABT2ZCC1_9RHOB</name>
<dbReference type="Pfam" id="PF07992">
    <property type="entry name" value="Pyr_redox_2"/>
    <property type="match status" value="1"/>
</dbReference>
<dbReference type="InterPro" id="IPR036188">
    <property type="entry name" value="FAD/NAD-bd_sf"/>
</dbReference>
<evidence type="ECO:0000313" key="7">
    <source>
        <dbReference type="Proteomes" id="UP001652542"/>
    </source>
</evidence>
<dbReference type="PANTHER" id="PTHR43755:SF1">
    <property type="entry name" value="FAD-DEPENDENT PYRIDINE NUCLEOTIDE-DISULPHIDE OXIDOREDUCTASE"/>
    <property type="match status" value="1"/>
</dbReference>
<accession>A0ABT2ZCC1</accession>
<keyword evidence="7" id="KW-1185">Reference proteome</keyword>
<evidence type="ECO:0000313" key="6">
    <source>
        <dbReference type="EMBL" id="MCV2868746.1"/>
    </source>
</evidence>
<dbReference type="SUPFAM" id="SSF55424">
    <property type="entry name" value="FAD/NAD-linked reductases, dimerisation (C-terminal) domain"/>
    <property type="match status" value="1"/>
</dbReference>
<dbReference type="InterPro" id="IPR015323">
    <property type="entry name" value="FlavoCytC_S_DH_flav-bd"/>
</dbReference>
<keyword evidence="1" id="KW-0285">Flavoprotein</keyword>